<dbReference type="RefSeq" id="WP_128561236.1">
    <property type="nucleotide sequence ID" value="NZ_BPQH01000021.1"/>
</dbReference>
<dbReference type="SUPFAM" id="SSF51905">
    <property type="entry name" value="FAD/NAD(P)-binding domain"/>
    <property type="match status" value="1"/>
</dbReference>
<reference evidence="2" key="2">
    <citation type="submission" date="2021-08" db="EMBL/GenBank/DDBJ databases">
        <authorList>
            <person name="Tani A."/>
            <person name="Ola A."/>
            <person name="Ogura Y."/>
            <person name="Katsura K."/>
            <person name="Hayashi T."/>
        </authorList>
    </citation>
    <scope>NUCLEOTIDE SEQUENCE</scope>
    <source>
        <strain evidence="2">KCTC 52305</strain>
    </source>
</reference>
<evidence type="ECO:0000313" key="2">
    <source>
        <dbReference type="EMBL" id="GJD52718.1"/>
    </source>
</evidence>
<organism evidence="2 3">
    <name type="scientific">Methylobacterium crusticola</name>
    <dbReference type="NCBI Taxonomy" id="1697972"/>
    <lineage>
        <taxon>Bacteria</taxon>
        <taxon>Pseudomonadati</taxon>
        <taxon>Pseudomonadota</taxon>
        <taxon>Alphaproteobacteria</taxon>
        <taxon>Hyphomicrobiales</taxon>
        <taxon>Methylobacteriaceae</taxon>
        <taxon>Methylobacterium</taxon>
    </lineage>
</organism>
<proteinExistence type="predicted"/>
<dbReference type="InterPro" id="IPR036188">
    <property type="entry name" value="FAD/NAD-bd_sf"/>
</dbReference>
<protein>
    <recommendedName>
        <fullName evidence="1">FAD-dependent urate hydroxylase HpyO/Asp monooxygenase CreE-like FAD/NAD(P)-binding domain-containing protein</fullName>
    </recommendedName>
</protein>
<feature type="domain" description="FAD-dependent urate hydroxylase HpyO/Asp monooxygenase CreE-like FAD/NAD(P)-binding" evidence="1">
    <location>
        <begin position="6"/>
        <end position="73"/>
    </location>
</feature>
<evidence type="ECO:0000313" key="3">
    <source>
        <dbReference type="Proteomes" id="UP001055167"/>
    </source>
</evidence>
<reference evidence="2" key="1">
    <citation type="journal article" date="2021" name="Front. Microbiol.">
        <title>Comprehensive Comparative Genomics and Phenotyping of Methylobacterium Species.</title>
        <authorList>
            <person name="Alessa O."/>
            <person name="Ogura Y."/>
            <person name="Fujitani Y."/>
            <person name="Takami H."/>
            <person name="Hayashi T."/>
            <person name="Sahin N."/>
            <person name="Tani A."/>
        </authorList>
    </citation>
    <scope>NUCLEOTIDE SEQUENCE</scope>
    <source>
        <strain evidence="2">KCTC 52305</strain>
    </source>
</reference>
<comment type="caution">
    <text evidence="2">The sequence shown here is derived from an EMBL/GenBank/DDBJ whole genome shotgun (WGS) entry which is preliminary data.</text>
</comment>
<dbReference type="PANTHER" id="PTHR40254:SF1">
    <property type="entry name" value="BLR0577 PROTEIN"/>
    <property type="match status" value="1"/>
</dbReference>
<dbReference type="PANTHER" id="PTHR40254">
    <property type="entry name" value="BLR0577 PROTEIN"/>
    <property type="match status" value="1"/>
</dbReference>
<gene>
    <name evidence="2" type="ORF">OPKNFCMD_5485</name>
</gene>
<dbReference type="Gene3D" id="3.50.50.60">
    <property type="entry name" value="FAD/NAD(P)-binding domain"/>
    <property type="match status" value="1"/>
</dbReference>
<dbReference type="EMBL" id="BPQH01000021">
    <property type="protein sequence ID" value="GJD52718.1"/>
    <property type="molecule type" value="Genomic_DNA"/>
</dbReference>
<evidence type="ECO:0000259" key="1">
    <source>
        <dbReference type="Pfam" id="PF13454"/>
    </source>
</evidence>
<dbReference type="InterPro" id="IPR038732">
    <property type="entry name" value="HpyO/CreE_NAD-binding"/>
</dbReference>
<dbReference type="Proteomes" id="UP001055167">
    <property type="component" value="Unassembled WGS sequence"/>
</dbReference>
<sequence>MNPVIAVVGAGFSGSMAALHLLSALPRPWSVLLCEKGGSFGRGLAYGTQACDHLLNLRAANMSAYPDRPEHFSGR</sequence>
<keyword evidence="3" id="KW-1185">Reference proteome</keyword>
<dbReference type="InterPro" id="IPR052189">
    <property type="entry name" value="L-asp_N-monooxygenase_NS-form"/>
</dbReference>
<accession>A0ABQ4R4U3</accession>
<name>A0ABQ4R4U3_9HYPH</name>
<dbReference type="Pfam" id="PF13454">
    <property type="entry name" value="NAD_binding_9"/>
    <property type="match status" value="1"/>
</dbReference>